<dbReference type="Pfam" id="PF03382">
    <property type="entry name" value="DUF285"/>
    <property type="match status" value="1"/>
</dbReference>
<feature type="region of interest" description="Disordered" evidence="1">
    <location>
        <begin position="1670"/>
        <end position="1699"/>
    </location>
</feature>
<feature type="compositionally biased region" description="Pro residues" evidence="1">
    <location>
        <begin position="1675"/>
        <end position="1690"/>
    </location>
</feature>
<dbReference type="InterPro" id="IPR011889">
    <property type="entry name" value="Liste_lipo_26"/>
</dbReference>
<proteinExistence type="predicted"/>
<dbReference type="Pfam" id="PF07692">
    <property type="entry name" value="Fea1"/>
    <property type="match status" value="1"/>
</dbReference>
<feature type="domain" description="Protein kinase" evidence="3">
    <location>
        <begin position="2025"/>
        <end position="2281"/>
    </location>
</feature>
<reference evidence="4 5" key="1">
    <citation type="submission" date="2024-03" db="EMBL/GenBank/DDBJ databases">
        <title>Aureococcus anophagefferens CCMP1851 and Kratosvirus quantuckense: Draft genome of a second virus-susceptible host strain in the model system.</title>
        <authorList>
            <person name="Chase E."/>
            <person name="Truchon A.R."/>
            <person name="Schepens W."/>
            <person name="Wilhelm S.W."/>
        </authorList>
    </citation>
    <scope>NUCLEOTIDE SEQUENCE [LARGE SCALE GENOMIC DNA]</scope>
    <source>
        <strain evidence="4 5">CCMP1851</strain>
    </source>
</reference>
<evidence type="ECO:0000313" key="5">
    <source>
        <dbReference type="Proteomes" id="UP001363151"/>
    </source>
</evidence>
<dbReference type="GO" id="GO:0016301">
    <property type="term" value="F:kinase activity"/>
    <property type="evidence" value="ECO:0007669"/>
    <property type="project" value="UniProtKB-KW"/>
</dbReference>
<dbReference type="Proteomes" id="UP001363151">
    <property type="component" value="Unassembled WGS sequence"/>
</dbReference>
<dbReference type="InterPro" id="IPR001245">
    <property type="entry name" value="Ser-Thr/Tyr_kinase_cat_dom"/>
</dbReference>
<dbReference type="InterPro" id="IPR011643">
    <property type="entry name" value="HCR1"/>
</dbReference>
<evidence type="ECO:0000256" key="1">
    <source>
        <dbReference type="SAM" id="MobiDB-lite"/>
    </source>
</evidence>
<dbReference type="PROSITE" id="PS00108">
    <property type="entry name" value="PROTEIN_KINASE_ST"/>
    <property type="match status" value="1"/>
</dbReference>
<dbReference type="InterPro" id="IPR005046">
    <property type="entry name" value="DUF285"/>
</dbReference>
<keyword evidence="5" id="KW-1185">Reference proteome</keyword>
<feature type="compositionally biased region" description="Low complexity" evidence="1">
    <location>
        <begin position="285"/>
        <end position="298"/>
    </location>
</feature>
<keyword evidence="4" id="KW-0418">Kinase</keyword>
<feature type="compositionally biased region" description="Polar residues" evidence="1">
    <location>
        <begin position="301"/>
        <end position="315"/>
    </location>
</feature>
<gene>
    <name evidence="4" type="ORF">SO694_001120102</name>
</gene>
<evidence type="ECO:0000256" key="2">
    <source>
        <dbReference type="SAM" id="Phobius"/>
    </source>
</evidence>
<organism evidence="4 5">
    <name type="scientific">Aureococcus anophagefferens</name>
    <name type="common">Harmful bloom alga</name>
    <dbReference type="NCBI Taxonomy" id="44056"/>
    <lineage>
        <taxon>Eukaryota</taxon>
        <taxon>Sar</taxon>
        <taxon>Stramenopiles</taxon>
        <taxon>Ochrophyta</taxon>
        <taxon>Pelagophyceae</taxon>
        <taxon>Pelagomonadales</taxon>
        <taxon>Pelagomonadaceae</taxon>
        <taxon>Aureococcus</taxon>
    </lineage>
</organism>
<keyword evidence="4" id="KW-0808">Transferase</keyword>
<evidence type="ECO:0000259" key="3">
    <source>
        <dbReference type="PROSITE" id="PS50011"/>
    </source>
</evidence>
<dbReference type="PANTHER" id="PTHR44329">
    <property type="entry name" value="SERINE/THREONINE-PROTEIN KINASE TNNI3K-RELATED"/>
    <property type="match status" value="1"/>
</dbReference>
<comment type="caution">
    <text evidence="4">The sequence shown here is derived from an EMBL/GenBank/DDBJ whole genome shotgun (WGS) entry which is preliminary data.</text>
</comment>
<dbReference type="InterPro" id="IPR051681">
    <property type="entry name" value="Ser/Thr_Kinases-Pseudokinases"/>
</dbReference>
<dbReference type="InterPro" id="IPR008271">
    <property type="entry name" value="Ser/Thr_kinase_AS"/>
</dbReference>
<dbReference type="CDD" id="cd21037">
    <property type="entry name" value="MLKL_NTD"/>
    <property type="match status" value="1"/>
</dbReference>
<dbReference type="Gene3D" id="1.10.510.10">
    <property type="entry name" value="Transferase(Phosphotransferase) domain 1"/>
    <property type="match status" value="1"/>
</dbReference>
<keyword evidence="2" id="KW-1133">Transmembrane helix</keyword>
<name>A0ABR1FX02_AURAN</name>
<dbReference type="PROSITE" id="PS50011">
    <property type="entry name" value="PROTEIN_KINASE_DOM"/>
    <property type="match status" value="1"/>
</dbReference>
<dbReference type="Pfam" id="PF07714">
    <property type="entry name" value="PK_Tyr_Ser-Thr"/>
    <property type="match status" value="1"/>
</dbReference>
<keyword evidence="2" id="KW-0472">Membrane</keyword>
<dbReference type="SMART" id="SM00220">
    <property type="entry name" value="S_TKc"/>
    <property type="match status" value="1"/>
</dbReference>
<sequence length="2427" mass="258390">SPMGGGDVSSSDLSNHFTVEGKLTFDWLLNKYVEYVEPYDSSEAPQCNPCTYTIQGTDTGALEPGYPVALQVSTSTDDEFLFIEYRSQQSGALMTWSGFSYNSGMSGKYGNSRMVDCEPSTTLLTDGLCEDGDNIILDVGDATTSRPMSAYFEVVGDYLEVSLYSSDTPRPTLSMAPTTAAPTQSPSKGDDQCGKEKYCCDFLEISNYETFYKIRDVTGDSYCCSSRCSYVNSQDYYLQYISAGGQYYMTTDEPCFTSGSLAYISTVTDDELEAYCELNQPSPQPTQVPTQVPTQAPSHQPPTVTATIGPTNWPTRSRMDDSSIRVAVAAWNSDPSAAAATYGDISTWDTSSVTDMSGMFWSASSFNEAIGAWDTSSVTSMSGMFWSASAFDQDIGAWNTASVTDMSNMFGEASAFDQDIGAWDTSSVTDMSGMFYSTDAFDQDIGAWNTASATDMSSMFDFASAFNQDIGAWNTASVTNMNSMFFSASAFNQDIGAWDTAAVTDMSSMFDGASSFDQDIGAWDTSSVTDMEYMFWSAEAFDQDIGAWDMSAVTDMSYMFYFAITFDQDVGAWDTSAVTDMSYMFNDASAFNQDLGWCTTAALEDAFVSSGCEATACGVAISDCDAVLYDVVTCGDARAGSTSDAAHWRSGGDAPDVFFVVEPATTKRYGFSTCGSSYVTLLYLYEVGTNDDGSGCLVDGAPYAGLASTYVHRWDDEGADACSDDNAHREHVEVTLEEGATYVLQVSGYVDMSDDECGDNARNDGAAGDYVLTVTCEIEPIANYVPETDVTHHAMIDLDVEEISAAASSHDFAQAEFVYSNGGGGLCSPADVTTTDATDSCYGKEAWADARGNSIKGSGAIRTLQEFATSGASKMAAEKWWNIYKNYWGDDDYADTFVRKAFDGGAWASKDNLMRAELVKKGVVHQAVWMYVLHEFEDAIMDCLSGDIYDNDATRGGDSPRAWDEGWAFYAGSIEGTDGSGSGQMLYQLAEKRCVNFGTCADGITGDANVNTEALWYAELGRDKILLGQCNSVVEEFDLIVDQMTIPLIQGLLRSAFKADPANAQGSCTDGDCPKEWGEAWAFAAAVLPRIHYCSSSVAEVIVDNLSVDASAPMSVNGYEYLKTQVEKTYSCLGVSCADVGELQESDGTVYDGMWACLYTGASPCSVRVYGSSGCGCEATPCYDFGDTASQACCGTGEGYCGEYHGDAWQPICDYSDVFRLTRDGCAIQVATGDYGDGDVYTYYGDTCVGEGDGVPGYDTVRSVRVFSTVDGDYDHPTPFPSLGPFTASCYEPVYGRGCEGYIHMDDPATYGFDSLPMSLETCAAVVAANDGACFDSGCCRGGHFFYEDGGYCNCPLDDDCDVEENDNAGGPGQLYLFDSAHFIASTCLAAPAPTPWAPAPTPAPTTPAPTTPEPTPAPAAAVSGAMDVSGMTLAEAGAYVDVYEAAVADIYGVDASTVAVAFRDAAYGSGPTWMWFYGSEAAAEAALGAGHYDWDTASAYCADEGGTLCSYDQICTTDETTPGIEWDGDPAMDAFNTMAANYYEFPYAYDGDCWVPYDDHQYYWLTTDSGRRCNAETGDQWHVTGDGCCPCGHAFLCCDLARRRLQESITVSYTVAYASVFEADEAATVAYGYTAADFLAAVQGAAADAGVADAFAAATVDAVAEPQATSFAPAPTPYTPQPTPRPTPRPTEKEDDDSDGLVGLVVVVVVVLGAVGACACCWRRRRRRLRKTKVLPGERTAAPSKPVLAASAAAGAAFALSATETDVLGPLAGALTGLSAAAPPPLNCCLYPFTQALAELAVAARLVRFNKEDAGLLRRRGFEIAQKLDDVVRATAGLPTGRVEAVSRTVGALAAALKDAGAFLRKFAEKGAFAKLCSGTLDARNFALLDKRLCDLSAELGSALDLQQLALQTQRFQEVESLIQLLGQQAVDANNEAAAQRAALMCGIERGSAVETEELGALGLKLDKLTEGVGIVINQNAQQAALLDEIRRTTLARHGAAAGKALARQDKDRALAQYEVELDSCEPEPFARGGQGTVHRAEFQGDVVALKRVSLVGSAAAARAKLLKAFATELAIMVKLRSPRVVQVLGVVTTDPTWLGFVVEYMAGGTLRARLDETRAEHGEGAVVAADEAQKRRWLGDVALGMQYLYARGVEHRDLKTLNVLLDEARRRCKVTDFGLSKSNDLNTAATTMATQQGGGAKGTPAYMAPELLGANAFTEKTDVYAFAILIWEIGMKVLVQKARPPVPEDAPPDLVALMERCWADDPAARPTFDACRSWLAEQDAFSPQASFGALTPQASLGSVAPARVTPQASLGSVAPAPLSPSPSLGSLAPLGGAVAPAPLSPSPSLEELLETPAQLPETPAAPQPTVVPTLAPGAEQRQLMVEAPPGCAPGMAFRIAAPDGTTVQVAIPEGVQPGSRFLVRY</sequence>
<dbReference type="SUPFAM" id="SSF56112">
    <property type="entry name" value="Protein kinase-like (PK-like)"/>
    <property type="match status" value="1"/>
</dbReference>
<dbReference type="EMBL" id="JBBJCI010000213">
    <property type="protein sequence ID" value="KAK7240453.1"/>
    <property type="molecule type" value="Genomic_DNA"/>
</dbReference>
<feature type="non-terminal residue" evidence="4">
    <location>
        <position position="1"/>
    </location>
</feature>
<dbReference type="InterPro" id="IPR059179">
    <property type="entry name" value="MLKL-like_MCAfunc"/>
</dbReference>
<keyword evidence="2" id="KW-0812">Transmembrane</keyword>
<feature type="transmembrane region" description="Helical" evidence="2">
    <location>
        <begin position="1702"/>
        <end position="1723"/>
    </location>
</feature>
<accession>A0ABR1FX02</accession>
<dbReference type="NCBIfam" id="TIGR02167">
    <property type="entry name" value="Liste_lipo_26"/>
    <property type="match status" value="5"/>
</dbReference>
<dbReference type="InterPro" id="IPR000719">
    <property type="entry name" value="Prot_kinase_dom"/>
</dbReference>
<feature type="region of interest" description="Disordered" evidence="1">
    <location>
        <begin position="281"/>
        <end position="315"/>
    </location>
</feature>
<feature type="region of interest" description="Disordered" evidence="1">
    <location>
        <begin position="1396"/>
        <end position="1422"/>
    </location>
</feature>
<dbReference type="InterPro" id="IPR011009">
    <property type="entry name" value="Kinase-like_dom_sf"/>
</dbReference>
<protein>
    <submittedName>
        <fullName evidence="4">Protein kinase</fullName>
    </submittedName>
</protein>
<feature type="compositionally biased region" description="Pro residues" evidence="1">
    <location>
        <begin position="1396"/>
        <end position="1418"/>
    </location>
</feature>
<evidence type="ECO:0000313" key="4">
    <source>
        <dbReference type="EMBL" id="KAK7240453.1"/>
    </source>
</evidence>